<dbReference type="InterPro" id="IPR039424">
    <property type="entry name" value="SBP_5"/>
</dbReference>
<evidence type="ECO:0000256" key="5">
    <source>
        <dbReference type="SAM" id="SignalP"/>
    </source>
</evidence>
<comment type="similarity">
    <text evidence="1">Belongs to the bacterial solute-binding protein 5 family.</text>
</comment>
<dbReference type="PROSITE" id="PS51257">
    <property type="entry name" value="PROKAR_LIPOPROTEIN"/>
    <property type="match status" value="1"/>
</dbReference>
<accession>A0A4R5KUJ9</accession>
<organism evidence="7 8">
    <name type="scientific">Paenibacillus piri</name>
    <dbReference type="NCBI Taxonomy" id="2547395"/>
    <lineage>
        <taxon>Bacteria</taxon>
        <taxon>Bacillati</taxon>
        <taxon>Bacillota</taxon>
        <taxon>Bacilli</taxon>
        <taxon>Bacillales</taxon>
        <taxon>Paenibacillaceae</taxon>
        <taxon>Paenibacillus</taxon>
    </lineage>
</organism>
<gene>
    <name evidence="7" type="ORF">E1757_09395</name>
</gene>
<dbReference type="EMBL" id="SMRT01000003">
    <property type="protein sequence ID" value="TDF98735.1"/>
    <property type="molecule type" value="Genomic_DNA"/>
</dbReference>
<feature type="compositionally biased region" description="Polar residues" evidence="4">
    <location>
        <begin position="42"/>
        <end position="51"/>
    </location>
</feature>
<dbReference type="GO" id="GO:0015833">
    <property type="term" value="P:peptide transport"/>
    <property type="evidence" value="ECO:0007669"/>
    <property type="project" value="TreeGrafter"/>
</dbReference>
<reference evidence="7 8" key="1">
    <citation type="submission" date="2019-03" db="EMBL/GenBank/DDBJ databases">
        <title>This is whole genome sequence of Paenibacillus sp MS74 strain.</title>
        <authorList>
            <person name="Trinh H.N."/>
        </authorList>
    </citation>
    <scope>NUCLEOTIDE SEQUENCE [LARGE SCALE GENOMIC DNA]</scope>
    <source>
        <strain evidence="7 8">MS74</strain>
    </source>
</reference>
<keyword evidence="3 5" id="KW-0732">Signal</keyword>
<feature type="domain" description="Solute-binding protein family 5" evidence="6">
    <location>
        <begin position="98"/>
        <end position="405"/>
    </location>
</feature>
<evidence type="ECO:0000259" key="6">
    <source>
        <dbReference type="Pfam" id="PF00496"/>
    </source>
</evidence>
<evidence type="ECO:0000256" key="2">
    <source>
        <dbReference type="ARBA" id="ARBA00022448"/>
    </source>
</evidence>
<proteinExistence type="inferred from homology"/>
<sequence length="527" mass="58384">MLYIRSIRNYKIAVIMALLLLLLAACTQPPAAQPSATAPQSNDKGASNTSTAKTKDSLVIVQTNETRDFTTIDPYQKDITLPRTLLFDTLLVRSQDGKLAPSLAESYEFHNSNWRIKLKKGIVFHNGDPFNAQSVKATIDKLMSPEVPKSTFKTLLDGVTGTNVVDEYTVDIITASPNYALINFLVDLPMLSAKQLATGEEYKTNPVGTGPYILSEWKRGETAVLKEAPNYWGQRPPFKTVTIKNVADEATRMAELLSGNADIASDLSATSIKRIQGQSGYQVVSEPGFRVTWQSYFFKAPFDNAKVREALYYGIDRAALAKNMFGEFASPAVAPVTKSGSGFVEAYPLGDYNPEKAKALLAESGVKTPLSVGLDVTQRDIDTAQVLQAQLKKIGIETKINLMEIGPLLDPKRYDQSTAGSILLFSGYDNPDRELYRILVAAFSQKSIYKTFGYQLDTQVEQWIKDYAAESDEKKRLELSKQILDKTKQGSPVNWLMFPPNIYGMSGNIDWKPDGTGRIDIHRIKVK</sequence>
<dbReference type="InterPro" id="IPR000914">
    <property type="entry name" value="SBP_5_dom"/>
</dbReference>
<evidence type="ECO:0000313" key="8">
    <source>
        <dbReference type="Proteomes" id="UP000295636"/>
    </source>
</evidence>
<keyword evidence="2" id="KW-0813">Transport</keyword>
<dbReference type="Gene3D" id="3.90.76.10">
    <property type="entry name" value="Dipeptide-binding Protein, Domain 1"/>
    <property type="match status" value="1"/>
</dbReference>
<dbReference type="Gene3D" id="3.40.190.10">
    <property type="entry name" value="Periplasmic binding protein-like II"/>
    <property type="match status" value="1"/>
</dbReference>
<dbReference type="RefSeq" id="WP_133227073.1">
    <property type="nucleotide sequence ID" value="NZ_SMRT01000003.1"/>
</dbReference>
<feature type="chain" id="PRO_5020744969" description="Solute-binding protein family 5 domain-containing protein" evidence="5">
    <location>
        <begin position="33"/>
        <end position="527"/>
    </location>
</feature>
<protein>
    <recommendedName>
        <fullName evidence="6">Solute-binding protein family 5 domain-containing protein</fullName>
    </recommendedName>
</protein>
<dbReference type="GO" id="GO:0042597">
    <property type="term" value="C:periplasmic space"/>
    <property type="evidence" value="ECO:0007669"/>
    <property type="project" value="UniProtKB-ARBA"/>
</dbReference>
<comment type="caution">
    <text evidence="7">The sequence shown here is derived from an EMBL/GenBank/DDBJ whole genome shotgun (WGS) entry which is preliminary data.</text>
</comment>
<dbReference type="PANTHER" id="PTHR30290">
    <property type="entry name" value="PERIPLASMIC BINDING COMPONENT OF ABC TRANSPORTER"/>
    <property type="match status" value="1"/>
</dbReference>
<dbReference type="Pfam" id="PF00496">
    <property type="entry name" value="SBP_bac_5"/>
    <property type="match status" value="1"/>
</dbReference>
<evidence type="ECO:0000256" key="1">
    <source>
        <dbReference type="ARBA" id="ARBA00005695"/>
    </source>
</evidence>
<evidence type="ECO:0000256" key="3">
    <source>
        <dbReference type="ARBA" id="ARBA00022729"/>
    </source>
</evidence>
<dbReference type="OrthoDB" id="9796817at2"/>
<dbReference type="GO" id="GO:0043190">
    <property type="term" value="C:ATP-binding cassette (ABC) transporter complex"/>
    <property type="evidence" value="ECO:0007669"/>
    <property type="project" value="InterPro"/>
</dbReference>
<feature type="signal peptide" evidence="5">
    <location>
        <begin position="1"/>
        <end position="32"/>
    </location>
</feature>
<dbReference type="Gene3D" id="3.10.105.10">
    <property type="entry name" value="Dipeptide-binding Protein, Domain 3"/>
    <property type="match status" value="1"/>
</dbReference>
<feature type="compositionally biased region" description="Low complexity" evidence="4">
    <location>
        <begin position="32"/>
        <end position="41"/>
    </location>
</feature>
<evidence type="ECO:0000256" key="4">
    <source>
        <dbReference type="SAM" id="MobiDB-lite"/>
    </source>
</evidence>
<dbReference type="PIRSF" id="PIRSF002741">
    <property type="entry name" value="MppA"/>
    <property type="match status" value="1"/>
</dbReference>
<dbReference type="AlphaFoldDB" id="A0A4R5KUJ9"/>
<dbReference type="PANTHER" id="PTHR30290:SF9">
    <property type="entry name" value="OLIGOPEPTIDE-BINDING PROTEIN APPA"/>
    <property type="match status" value="1"/>
</dbReference>
<dbReference type="SUPFAM" id="SSF53850">
    <property type="entry name" value="Periplasmic binding protein-like II"/>
    <property type="match status" value="1"/>
</dbReference>
<dbReference type="InterPro" id="IPR030678">
    <property type="entry name" value="Peptide/Ni-bd"/>
</dbReference>
<dbReference type="Proteomes" id="UP000295636">
    <property type="component" value="Unassembled WGS sequence"/>
</dbReference>
<dbReference type="GO" id="GO:1904680">
    <property type="term" value="F:peptide transmembrane transporter activity"/>
    <property type="evidence" value="ECO:0007669"/>
    <property type="project" value="TreeGrafter"/>
</dbReference>
<evidence type="ECO:0000313" key="7">
    <source>
        <dbReference type="EMBL" id="TDF98735.1"/>
    </source>
</evidence>
<name>A0A4R5KUJ9_9BACL</name>
<keyword evidence="8" id="KW-1185">Reference proteome</keyword>
<feature type="region of interest" description="Disordered" evidence="4">
    <location>
        <begin position="32"/>
        <end position="51"/>
    </location>
</feature>